<evidence type="ECO:0000313" key="8">
    <source>
        <dbReference type="Proteomes" id="UP000001067"/>
    </source>
</evidence>
<dbReference type="InterPro" id="IPR007568">
    <property type="entry name" value="RTA1"/>
</dbReference>
<proteinExistence type="predicted"/>
<dbReference type="AlphaFoldDB" id="E3RJP9"/>
<feature type="compositionally biased region" description="Polar residues" evidence="5">
    <location>
        <begin position="69"/>
        <end position="78"/>
    </location>
</feature>
<gene>
    <name evidence="7" type="ORF">PTT_08406</name>
</gene>
<feature type="transmembrane region" description="Helical" evidence="6">
    <location>
        <begin position="43"/>
        <end position="63"/>
    </location>
</feature>
<keyword evidence="3 6" id="KW-1133">Transmembrane helix</keyword>
<dbReference type="Proteomes" id="UP000001067">
    <property type="component" value="Unassembled WGS sequence"/>
</dbReference>
<protein>
    <submittedName>
        <fullName evidence="7">Uncharacterized protein</fullName>
    </submittedName>
</protein>
<accession>E3RJP9</accession>
<feature type="region of interest" description="Disordered" evidence="5">
    <location>
        <begin position="69"/>
        <end position="93"/>
    </location>
</feature>
<evidence type="ECO:0000256" key="1">
    <source>
        <dbReference type="ARBA" id="ARBA00004141"/>
    </source>
</evidence>
<organism evidence="8">
    <name type="scientific">Pyrenophora teres f. teres (strain 0-1)</name>
    <name type="common">Barley net blotch fungus</name>
    <name type="synonym">Drechslera teres f. teres</name>
    <dbReference type="NCBI Taxonomy" id="861557"/>
    <lineage>
        <taxon>Eukaryota</taxon>
        <taxon>Fungi</taxon>
        <taxon>Dikarya</taxon>
        <taxon>Ascomycota</taxon>
        <taxon>Pezizomycotina</taxon>
        <taxon>Dothideomycetes</taxon>
        <taxon>Pleosporomycetidae</taxon>
        <taxon>Pleosporales</taxon>
        <taxon>Pleosporineae</taxon>
        <taxon>Pleosporaceae</taxon>
        <taxon>Pyrenophora</taxon>
    </lineage>
</organism>
<dbReference type="HOGENOM" id="CLU_2400805_0_0_1"/>
<reference evidence="7 8" key="1">
    <citation type="journal article" date="2010" name="Genome Biol.">
        <title>A first genome assembly of the barley fungal pathogen Pyrenophora teres f. teres.</title>
        <authorList>
            <person name="Ellwood S.R."/>
            <person name="Liu Z."/>
            <person name="Syme R.A."/>
            <person name="Lai Z."/>
            <person name="Hane J.K."/>
            <person name="Keiper F."/>
            <person name="Moffat C.S."/>
            <person name="Oliver R.P."/>
            <person name="Friesen T.L."/>
        </authorList>
    </citation>
    <scope>NUCLEOTIDE SEQUENCE [LARGE SCALE GENOMIC DNA]</scope>
    <source>
        <strain evidence="7 8">0-1</strain>
    </source>
</reference>
<sequence length="93" mass="10361">MATETVDFKLYRYNPSIVAAILFTILFLSTTTLHLYQMLRTRTWILIPFVLGGIFEVVGYIGVRTSYTAPSKETNPAIPSSEPSPPTNHQTGP</sequence>
<evidence type="ECO:0000256" key="4">
    <source>
        <dbReference type="ARBA" id="ARBA00023136"/>
    </source>
</evidence>
<evidence type="ECO:0000256" key="6">
    <source>
        <dbReference type="SAM" id="Phobius"/>
    </source>
</evidence>
<feature type="transmembrane region" description="Helical" evidence="6">
    <location>
        <begin position="17"/>
        <end position="36"/>
    </location>
</feature>
<dbReference type="PANTHER" id="PTHR31465">
    <property type="entry name" value="PROTEIN RTA1-RELATED"/>
    <property type="match status" value="1"/>
</dbReference>
<comment type="subcellular location">
    <subcellularLocation>
        <location evidence="1">Membrane</location>
        <topology evidence="1">Multi-pass membrane protein</topology>
    </subcellularLocation>
</comment>
<keyword evidence="2 6" id="KW-0812">Transmembrane</keyword>
<evidence type="ECO:0000313" key="7">
    <source>
        <dbReference type="EMBL" id="EFQ94052.1"/>
    </source>
</evidence>
<keyword evidence="8" id="KW-1185">Reference proteome</keyword>
<dbReference type="OrthoDB" id="3358017at2759"/>
<dbReference type="PANTHER" id="PTHR31465:SF1">
    <property type="entry name" value="PROTEIN RTA1-RELATED"/>
    <property type="match status" value="1"/>
</dbReference>
<evidence type="ECO:0000256" key="2">
    <source>
        <dbReference type="ARBA" id="ARBA00022692"/>
    </source>
</evidence>
<dbReference type="KEGG" id="pte:PTT_08406"/>
<dbReference type="EMBL" id="GL533550">
    <property type="protein sequence ID" value="EFQ94052.1"/>
    <property type="molecule type" value="Genomic_DNA"/>
</dbReference>
<evidence type="ECO:0000256" key="3">
    <source>
        <dbReference type="ARBA" id="ARBA00022989"/>
    </source>
</evidence>
<name>E3RJP9_PYRTT</name>
<evidence type="ECO:0000256" key="5">
    <source>
        <dbReference type="SAM" id="MobiDB-lite"/>
    </source>
</evidence>
<keyword evidence="4 6" id="KW-0472">Membrane</keyword>
<dbReference type="GO" id="GO:0016020">
    <property type="term" value="C:membrane"/>
    <property type="evidence" value="ECO:0007669"/>
    <property type="project" value="UniProtKB-SubCell"/>
</dbReference>